<feature type="repeat" description="PPR" evidence="2">
    <location>
        <begin position="235"/>
        <end position="269"/>
    </location>
</feature>
<evidence type="ECO:0008006" key="5">
    <source>
        <dbReference type="Google" id="ProtNLM"/>
    </source>
</evidence>
<dbReference type="SUPFAM" id="SSF48452">
    <property type="entry name" value="TPR-like"/>
    <property type="match status" value="1"/>
</dbReference>
<dbReference type="EMBL" id="JBBNAF010000012">
    <property type="protein sequence ID" value="KAK9092506.1"/>
    <property type="molecule type" value="Genomic_DNA"/>
</dbReference>
<dbReference type="Pfam" id="PF01535">
    <property type="entry name" value="PPR"/>
    <property type="match status" value="2"/>
</dbReference>
<dbReference type="PANTHER" id="PTHR24015:SF1854">
    <property type="entry name" value="OS07G0578800 PROTEIN"/>
    <property type="match status" value="1"/>
</dbReference>
<dbReference type="FunFam" id="1.25.40.10:FF:000344">
    <property type="entry name" value="Pentatricopeptide repeat-containing protein"/>
    <property type="match status" value="1"/>
</dbReference>
<accession>A0AAP0HQ70</accession>
<evidence type="ECO:0000256" key="2">
    <source>
        <dbReference type="PROSITE-ProRule" id="PRU00708"/>
    </source>
</evidence>
<proteinExistence type="predicted"/>
<dbReference type="Gene3D" id="1.25.40.10">
    <property type="entry name" value="Tetratricopeptide repeat domain"/>
    <property type="match status" value="4"/>
</dbReference>
<dbReference type="InterPro" id="IPR046960">
    <property type="entry name" value="PPR_At4g14850-like_plant"/>
</dbReference>
<dbReference type="GO" id="GO:0003723">
    <property type="term" value="F:RNA binding"/>
    <property type="evidence" value="ECO:0007669"/>
    <property type="project" value="InterPro"/>
</dbReference>
<keyword evidence="1" id="KW-0677">Repeat</keyword>
<dbReference type="Proteomes" id="UP001420932">
    <property type="component" value="Unassembled WGS sequence"/>
</dbReference>
<protein>
    <recommendedName>
        <fullName evidence="5">Pentatricopeptide repeat-containing protein</fullName>
    </recommendedName>
</protein>
<dbReference type="NCBIfam" id="TIGR00756">
    <property type="entry name" value="PPR"/>
    <property type="match status" value="1"/>
</dbReference>
<dbReference type="GO" id="GO:0009451">
    <property type="term" value="P:RNA modification"/>
    <property type="evidence" value="ECO:0007669"/>
    <property type="project" value="InterPro"/>
</dbReference>
<feature type="repeat" description="PPR" evidence="2">
    <location>
        <begin position="337"/>
        <end position="372"/>
    </location>
</feature>
<dbReference type="InterPro" id="IPR046848">
    <property type="entry name" value="E_motif"/>
</dbReference>
<name>A0AAP0HQ70_9MAGN</name>
<dbReference type="Pfam" id="PF13812">
    <property type="entry name" value="PPR_3"/>
    <property type="match status" value="1"/>
</dbReference>
<organism evidence="3 4">
    <name type="scientific">Stephania yunnanensis</name>
    <dbReference type="NCBI Taxonomy" id="152371"/>
    <lineage>
        <taxon>Eukaryota</taxon>
        <taxon>Viridiplantae</taxon>
        <taxon>Streptophyta</taxon>
        <taxon>Embryophyta</taxon>
        <taxon>Tracheophyta</taxon>
        <taxon>Spermatophyta</taxon>
        <taxon>Magnoliopsida</taxon>
        <taxon>Ranunculales</taxon>
        <taxon>Menispermaceae</taxon>
        <taxon>Menispermoideae</taxon>
        <taxon>Cissampelideae</taxon>
        <taxon>Stephania</taxon>
    </lineage>
</organism>
<comment type="caution">
    <text evidence="3">The sequence shown here is derived from an EMBL/GenBank/DDBJ whole genome shotgun (WGS) entry which is preliminary data.</text>
</comment>
<dbReference type="PANTHER" id="PTHR24015">
    <property type="entry name" value="OS07G0578800 PROTEIN-RELATED"/>
    <property type="match status" value="1"/>
</dbReference>
<dbReference type="PROSITE" id="PS51375">
    <property type="entry name" value="PPR"/>
    <property type="match status" value="3"/>
</dbReference>
<feature type="repeat" description="PPR" evidence="2">
    <location>
        <begin position="91"/>
        <end position="125"/>
    </location>
</feature>
<dbReference type="Pfam" id="PF20431">
    <property type="entry name" value="E_motif"/>
    <property type="match status" value="1"/>
</dbReference>
<evidence type="ECO:0000313" key="3">
    <source>
        <dbReference type="EMBL" id="KAK9092506.1"/>
    </source>
</evidence>
<dbReference type="FunFam" id="1.25.40.10:FF:000090">
    <property type="entry name" value="Pentatricopeptide repeat-containing protein, chloroplastic"/>
    <property type="match status" value="1"/>
</dbReference>
<dbReference type="InterPro" id="IPR002885">
    <property type="entry name" value="PPR_rpt"/>
</dbReference>
<sequence length="520" mass="58327">MHRYISTRATAFTFNELMRTQVTHKAYIEALQTLSSMHKSSTQPNHFTFPIALKACTLTLTISSSTTHVSNFLKLAQQIHTHVLLRGFDSNVYSGNALITLYSSFGVFRSALQVFDEMPQRSVVTWNSIISGCVRNGYSCLSLKCFSRMLLEESEDCPDSVTMCVVLHAHGDVGGAEALRSGKAAHGYVVRHCLRIEVATTLCFVDNALIDMYVELDCLSYAERVFHRVVMDDRDVVTWTTMISGYMKYGINNLALETFCSMVQKSWHRIGLDPVTVASIMPALVSLRQGKEMHCFAIKSGFDCCNIFVATSLLYMYAEFGNIELTEKQYGRIEEKNVVAVTAMITAYAKHARSEDALRLFTEMQKQPGLVPNHLTFMAVLTACNHAGLVDQACECFNCMTQIYGLKPDMHHCAAMVDVLGRAGRLREALEFIKAMPMNASSHVWGSLLASCGLHQDINMTNEVAKIMVKMEPDNPGNFVFLSNTLAQARRWDDAWLVRETMKWRGLKKVPVTAQFMPIM</sequence>
<reference evidence="3 4" key="1">
    <citation type="submission" date="2024-01" db="EMBL/GenBank/DDBJ databases">
        <title>Genome assemblies of Stephania.</title>
        <authorList>
            <person name="Yang L."/>
        </authorList>
    </citation>
    <scope>NUCLEOTIDE SEQUENCE [LARGE SCALE GENOMIC DNA]</scope>
    <source>
        <strain evidence="3">YNDBR</strain>
        <tissue evidence="3">Leaf</tissue>
    </source>
</reference>
<dbReference type="InterPro" id="IPR011990">
    <property type="entry name" value="TPR-like_helical_dom_sf"/>
</dbReference>
<keyword evidence="4" id="KW-1185">Reference proteome</keyword>
<dbReference type="AlphaFoldDB" id="A0AAP0HQ70"/>
<dbReference type="Pfam" id="PF13041">
    <property type="entry name" value="PPR_2"/>
    <property type="match status" value="1"/>
</dbReference>
<evidence type="ECO:0000313" key="4">
    <source>
        <dbReference type="Proteomes" id="UP001420932"/>
    </source>
</evidence>
<evidence type="ECO:0000256" key="1">
    <source>
        <dbReference type="ARBA" id="ARBA00022737"/>
    </source>
</evidence>
<gene>
    <name evidence="3" type="ORF">Syun_027417</name>
</gene>